<dbReference type="PANTHER" id="PTHR46268">
    <property type="entry name" value="STRESS RESPONSE PROTEIN NHAX"/>
    <property type="match status" value="1"/>
</dbReference>
<reference evidence="3 4" key="1">
    <citation type="journal article" date="2014" name="PLoS ONE">
        <title>Genome Information of Methylobacterium oryzae, a Plant-Probiotic Methylotroph in the Phyllosphere.</title>
        <authorList>
            <person name="Kwak M.J."/>
            <person name="Jeong H."/>
            <person name="Madhaiyan M."/>
            <person name="Lee Y."/>
            <person name="Sa T.M."/>
            <person name="Oh T.K."/>
            <person name="Kim J.F."/>
        </authorList>
    </citation>
    <scope>NUCLEOTIDE SEQUENCE [LARGE SCALE GENOMIC DNA]</scope>
    <source>
        <strain evidence="3 4">CBMB20</strain>
    </source>
</reference>
<dbReference type="PANTHER" id="PTHR46268:SF15">
    <property type="entry name" value="UNIVERSAL STRESS PROTEIN HP_0031"/>
    <property type="match status" value="1"/>
</dbReference>
<protein>
    <submittedName>
        <fullName evidence="3">UspA domain-containing protein</fullName>
    </submittedName>
</protein>
<dbReference type="Gene3D" id="3.40.50.12370">
    <property type="match status" value="1"/>
</dbReference>
<dbReference type="HOGENOM" id="CLU_049301_5_2_5"/>
<dbReference type="GeneID" id="96605850"/>
<dbReference type="eggNOG" id="COG0589">
    <property type="taxonomic scope" value="Bacteria"/>
</dbReference>
<organism evidence="3 4">
    <name type="scientific">Methylobacterium oryzae CBMB20</name>
    <dbReference type="NCBI Taxonomy" id="693986"/>
    <lineage>
        <taxon>Bacteria</taxon>
        <taxon>Pseudomonadati</taxon>
        <taxon>Pseudomonadota</taxon>
        <taxon>Alphaproteobacteria</taxon>
        <taxon>Hyphomicrobiales</taxon>
        <taxon>Methylobacteriaceae</taxon>
        <taxon>Methylobacterium</taxon>
    </lineage>
</organism>
<evidence type="ECO:0000313" key="3">
    <source>
        <dbReference type="EMBL" id="AIQ92379.1"/>
    </source>
</evidence>
<feature type="domain" description="UspA" evidence="2">
    <location>
        <begin position="152"/>
        <end position="271"/>
    </location>
</feature>
<dbReference type="EMBL" id="CP003811">
    <property type="protein sequence ID" value="AIQ92379.1"/>
    <property type="molecule type" value="Genomic_DNA"/>
</dbReference>
<accession>A0A089QCU5</accession>
<comment type="similarity">
    <text evidence="1">Belongs to the universal stress protein A family.</text>
</comment>
<dbReference type="Proteomes" id="UP000029492">
    <property type="component" value="Chromosome"/>
</dbReference>
<dbReference type="InterPro" id="IPR006016">
    <property type="entry name" value="UspA"/>
</dbReference>
<proteinExistence type="inferred from homology"/>
<dbReference type="CDD" id="cd00293">
    <property type="entry name" value="USP-like"/>
    <property type="match status" value="1"/>
</dbReference>
<evidence type="ECO:0000259" key="2">
    <source>
        <dbReference type="Pfam" id="PF00582"/>
    </source>
</evidence>
<name>A0A089QCU5_9HYPH</name>
<dbReference type="STRING" id="693986.MOC_4624"/>
<dbReference type="KEGG" id="mor:MOC_4624"/>
<dbReference type="SUPFAM" id="SSF52402">
    <property type="entry name" value="Adenine nucleotide alpha hydrolases-like"/>
    <property type="match status" value="2"/>
</dbReference>
<evidence type="ECO:0000256" key="1">
    <source>
        <dbReference type="ARBA" id="ARBA00008791"/>
    </source>
</evidence>
<gene>
    <name evidence="3" type="ORF">MOC_4624</name>
</gene>
<sequence length="272" mass="28393">MIKDLLIVADAVGEAAGPYALSLAREVGAAAGCLYLQPEGGDEAPLAELPYGFALSAREAALAVVRDAADDLSYAARTADVPMEMETLSGSAGDIRSRLLDRARLADLIVVERADPGRDKPADAYIEDLLLGAGRPILVVPARWGRPARFGAVTVAWDGSAAAARALADALPLLSRAERVRVLTVQTEAVAGVSEGGARVVKHLGRHGIAADYRAIISGTTVGETLLAEVAQAGVDLLVMGAYGHSRLREVFLGGASRDLLRRITVPTLMAH</sequence>
<dbReference type="AlphaFoldDB" id="A0A089QCU5"/>
<dbReference type="Pfam" id="PF00582">
    <property type="entry name" value="Usp"/>
    <property type="match status" value="1"/>
</dbReference>
<keyword evidence="4" id="KW-1185">Reference proteome</keyword>
<dbReference type="PRINTS" id="PR01438">
    <property type="entry name" value="UNVRSLSTRESS"/>
</dbReference>
<dbReference type="RefSeq" id="WP_043386946.1">
    <property type="nucleotide sequence ID" value="NZ_CP003811.1"/>
</dbReference>
<dbReference type="InterPro" id="IPR006015">
    <property type="entry name" value="Universal_stress_UspA"/>
</dbReference>
<evidence type="ECO:0000313" key="4">
    <source>
        <dbReference type="Proteomes" id="UP000029492"/>
    </source>
</evidence>